<evidence type="ECO:0000256" key="6">
    <source>
        <dbReference type="ARBA" id="ARBA00023163"/>
    </source>
</evidence>
<keyword evidence="6 7" id="KW-0804">Transcription</keyword>
<dbReference type="EMBL" id="MFQS01000013">
    <property type="protein sequence ID" value="OGH83435.1"/>
    <property type="molecule type" value="Genomic_DNA"/>
</dbReference>
<evidence type="ECO:0000256" key="7">
    <source>
        <dbReference type="HAMAP-Rule" id="MF_00440"/>
    </source>
</evidence>
<comment type="function">
    <text evidence="7">Negatively regulates transcription of bacterial ribonucleotide reductase nrd genes and operons by binding to NrdR-boxes.</text>
</comment>
<dbReference type="AlphaFoldDB" id="A0A1F6NHV8"/>
<keyword evidence="7" id="KW-0862">Zinc</keyword>
<dbReference type="GO" id="GO:0005524">
    <property type="term" value="F:ATP binding"/>
    <property type="evidence" value="ECO:0007669"/>
    <property type="project" value="UniProtKB-UniRule"/>
</dbReference>
<evidence type="ECO:0000259" key="8">
    <source>
        <dbReference type="PROSITE" id="PS51161"/>
    </source>
</evidence>
<keyword evidence="7" id="KW-0479">Metal-binding</keyword>
<sequence>MYCPICNSKNTKVVDSRLAKDGTNVRRRRKCEKCSYRFSTIEEIELLDIVIVKRNGDRESYDKGKISRGILQSLAKRPFTQDNFDKLIHNIEKDLQKKKKREITSQEVGEIVMKYLKKFDKIAYIRFASIYRSFQDVDKFSSEIKLLKKKNN</sequence>
<dbReference type="STRING" id="1798697.A2373_02115"/>
<keyword evidence="5 7" id="KW-0238">DNA-binding</keyword>
<dbReference type="InterPro" id="IPR055173">
    <property type="entry name" value="NrdR-like_N"/>
</dbReference>
<keyword evidence="3 7" id="KW-0067">ATP-binding</keyword>
<dbReference type="InterPro" id="IPR005144">
    <property type="entry name" value="ATP-cone_dom"/>
</dbReference>
<dbReference type="PANTHER" id="PTHR30455">
    <property type="entry name" value="TRANSCRIPTIONAL REPRESSOR NRDR"/>
    <property type="match status" value="1"/>
</dbReference>
<dbReference type="GO" id="GO:0008270">
    <property type="term" value="F:zinc ion binding"/>
    <property type="evidence" value="ECO:0007669"/>
    <property type="project" value="UniProtKB-UniRule"/>
</dbReference>
<dbReference type="Pfam" id="PF03477">
    <property type="entry name" value="ATP-cone"/>
    <property type="match status" value="1"/>
</dbReference>
<dbReference type="GO" id="GO:0045892">
    <property type="term" value="P:negative regulation of DNA-templated transcription"/>
    <property type="evidence" value="ECO:0007669"/>
    <property type="project" value="UniProtKB-UniRule"/>
</dbReference>
<comment type="similarity">
    <text evidence="7">Belongs to the NrdR family.</text>
</comment>
<dbReference type="Proteomes" id="UP000176300">
    <property type="component" value="Unassembled WGS sequence"/>
</dbReference>
<comment type="cofactor">
    <cofactor evidence="7">
        <name>Zn(2+)</name>
        <dbReference type="ChEBI" id="CHEBI:29105"/>
    </cofactor>
    <text evidence="7">Binds 1 zinc ion.</text>
</comment>
<reference evidence="9 10" key="1">
    <citation type="journal article" date="2016" name="Nat. Commun.">
        <title>Thousands of microbial genomes shed light on interconnected biogeochemical processes in an aquifer system.</title>
        <authorList>
            <person name="Anantharaman K."/>
            <person name="Brown C.T."/>
            <person name="Hug L.A."/>
            <person name="Sharon I."/>
            <person name="Castelle C.J."/>
            <person name="Probst A.J."/>
            <person name="Thomas B.C."/>
            <person name="Singh A."/>
            <person name="Wilkins M.J."/>
            <person name="Karaoz U."/>
            <person name="Brodie E.L."/>
            <person name="Williams K.H."/>
            <person name="Hubbard S.S."/>
            <person name="Banfield J.F."/>
        </authorList>
    </citation>
    <scope>NUCLEOTIDE SEQUENCE [LARGE SCALE GENOMIC DNA]</scope>
</reference>
<feature type="zinc finger region" evidence="7">
    <location>
        <begin position="3"/>
        <end position="34"/>
    </location>
</feature>
<keyword evidence="4 7" id="KW-0805">Transcription regulation</keyword>
<gene>
    <name evidence="7" type="primary">nrdR</name>
    <name evidence="9" type="ORF">A2373_02115</name>
</gene>
<proteinExistence type="inferred from homology"/>
<dbReference type="PROSITE" id="PS51161">
    <property type="entry name" value="ATP_CONE"/>
    <property type="match status" value="1"/>
</dbReference>
<evidence type="ECO:0000313" key="10">
    <source>
        <dbReference type="Proteomes" id="UP000176300"/>
    </source>
</evidence>
<name>A0A1F6NHV8_9BACT</name>
<feature type="domain" description="ATP-cone" evidence="8">
    <location>
        <begin position="49"/>
        <end position="139"/>
    </location>
</feature>
<evidence type="ECO:0000256" key="1">
    <source>
        <dbReference type="ARBA" id="ARBA00022491"/>
    </source>
</evidence>
<dbReference type="NCBIfam" id="TIGR00244">
    <property type="entry name" value="transcriptional regulator NrdR"/>
    <property type="match status" value="1"/>
</dbReference>
<evidence type="ECO:0000256" key="4">
    <source>
        <dbReference type="ARBA" id="ARBA00023015"/>
    </source>
</evidence>
<dbReference type="PANTHER" id="PTHR30455:SF2">
    <property type="entry name" value="TRANSCRIPTIONAL REPRESSOR NRDR"/>
    <property type="match status" value="1"/>
</dbReference>
<dbReference type="Pfam" id="PF22811">
    <property type="entry name" value="Zn_ribbon_NrdR"/>
    <property type="match status" value="1"/>
</dbReference>
<evidence type="ECO:0000256" key="5">
    <source>
        <dbReference type="ARBA" id="ARBA00023125"/>
    </source>
</evidence>
<evidence type="ECO:0000313" key="9">
    <source>
        <dbReference type="EMBL" id="OGH83435.1"/>
    </source>
</evidence>
<dbReference type="GO" id="GO:0003677">
    <property type="term" value="F:DNA binding"/>
    <property type="evidence" value="ECO:0007669"/>
    <property type="project" value="UniProtKB-KW"/>
</dbReference>
<keyword evidence="2 7" id="KW-0547">Nucleotide-binding</keyword>
<keyword evidence="7" id="KW-0863">Zinc-finger</keyword>
<evidence type="ECO:0000256" key="2">
    <source>
        <dbReference type="ARBA" id="ARBA00022741"/>
    </source>
</evidence>
<evidence type="ECO:0000256" key="3">
    <source>
        <dbReference type="ARBA" id="ARBA00022840"/>
    </source>
</evidence>
<dbReference type="InterPro" id="IPR003796">
    <property type="entry name" value="RNR_NrdR-like"/>
</dbReference>
<dbReference type="HAMAP" id="MF_00440">
    <property type="entry name" value="NrdR"/>
    <property type="match status" value="1"/>
</dbReference>
<organism evidence="9 10">
    <name type="scientific">Candidatus Magasanikbacteria bacterium RIFOXYB1_FULL_40_15</name>
    <dbReference type="NCBI Taxonomy" id="1798697"/>
    <lineage>
        <taxon>Bacteria</taxon>
        <taxon>Candidatus Magasanikiibacteriota</taxon>
    </lineage>
</organism>
<protein>
    <recommendedName>
        <fullName evidence="7">Transcriptional repressor NrdR</fullName>
    </recommendedName>
</protein>
<keyword evidence="1 7" id="KW-0678">Repressor</keyword>
<comment type="caution">
    <text evidence="9">The sequence shown here is derived from an EMBL/GenBank/DDBJ whole genome shotgun (WGS) entry which is preliminary data.</text>
</comment>
<accession>A0A1F6NHV8</accession>